<dbReference type="OrthoDB" id="6434966at2759"/>
<dbReference type="Gene3D" id="3.30.70.270">
    <property type="match status" value="1"/>
</dbReference>
<organism evidence="1 2">
    <name type="scientific">Nephila pilipes</name>
    <name type="common">Giant wood spider</name>
    <name type="synonym">Nephila maculata</name>
    <dbReference type="NCBI Taxonomy" id="299642"/>
    <lineage>
        <taxon>Eukaryota</taxon>
        <taxon>Metazoa</taxon>
        <taxon>Ecdysozoa</taxon>
        <taxon>Arthropoda</taxon>
        <taxon>Chelicerata</taxon>
        <taxon>Arachnida</taxon>
        <taxon>Araneae</taxon>
        <taxon>Araneomorphae</taxon>
        <taxon>Entelegynae</taxon>
        <taxon>Araneoidea</taxon>
        <taxon>Nephilidae</taxon>
        <taxon>Nephila</taxon>
    </lineage>
</organism>
<reference evidence="1" key="1">
    <citation type="submission" date="2020-08" db="EMBL/GenBank/DDBJ databases">
        <title>Multicomponent nature underlies the extraordinary mechanical properties of spider dragline silk.</title>
        <authorList>
            <person name="Kono N."/>
            <person name="Nakamura H."/>
            <person name="Mori M."/>
            <person name="Yoshida Y."/>
            <person name="Ohtoshi R."/>
            <person name="Malay A.D."/>
            <person name="Moran D.A.P."/>
            <person name="Tomita M."/>
            <person name="Numata K."/>
            <person name="Arakawa K."/>
        </authorList>
    </citation>
    <scope>NUCLEOTIDE SEQUENCE</scope>
</reference>
<name>A0A8X6IBE9_NEPPI</name>
<keyword evidence="2" id="KW-1185">Reference proteome</keyword>
<dbReference type="InterPro" id="IPR051320">
    <property type="entry name" value="Viral_Replic_Matur_Polypro"/>
</dbReference>
<dbReference type="EMBL" id="BMAW01089178">
    <property type="protein sequence ID" value="GFS38423.1"/>
    <property type="molecule type" value="Genomic_DNA"/>
</dbReference>
<sequence length="137" mass="15161">MVLNASKSVLGKTSVKFLCHIVTAEGISPIPEKVTGITNFPKPETMKELYRFLAICNFYRRFIPHPSRTQASLNSYLKGTKKKHRTPILWLEDSTAAFEKCKRGLEETTVLYHPAADALPANVVDVSDTAVGAALLQ</sequence>
<dbReference type="Proteomes" id="UP000887013">
    <property type="component" value="Unassembled WGS sequence"/>
</dbReference>
<dbReference type="PANTHER" id="PTHR33064:SF37">
    <property type="entry name" value="RIBONUCLEASE H"/>
    <property type="match status" value="1"/>
</dbReference>
<accession>A0A8X6IBE9</accession>
<evidence type="ECO:0000313" key="1">
    <source>
        <dbReference type="EMBL" id="GFS38423.1"/>
    </source>
</evidence>
<protein>
    <submittedName>
        <fullName evidence="1">Retrovirus-related Pol polyprotein from transposon 297</fullName>
    </submittedName>
</protein>
<evidence type="ECO:0000313" key="2">
    <source>
        <dbReference type="Proteomes" id="UP000887013"/>
    </source>
</evidence>
<comment type="caution">
    <text evidence="1">The sequence shown here is derived from an EMBL/GenBank/DDBJ whole genome shotgun (WGS) entry which is preliminary data.</text>
</comment>
<dbReference type="AlphaFoldDB" id="A0A8X6IBE9"/>
<dbReference type="InterPro" id="IPR043502">
    <property type="entry name" value="DNA/RNA_pol_sf"/>
</dbReference>
<dbReference type="InterPro" id="IPR043128">
    <property type="entry name" value="Rev_trsase/Diguanyl_cyclase"/>
</dbReference>
<proteinExistence type="predicted"/>
<dbReference type="PANTHER" id="PTHR33064">
    <property type="entry name" value="POL PROTEIN"/>
    <property type="match status" value="1"/>
</dbReference>
<dbReference type="SUPFAM" id="SSF56672">
    <property type="entry name" value="DNA/RNA polymerases"/>
    <property type="match status" value="1"/>
</dbReference>
<gene>
    <name evidence="1" type="primary">pol_3569</name>
    <name evidence="1" type="ORF">NPIL_423231</name>
</gene>
<dbReference type="GO" id="GO:0071897">
    <property type="term" value="P:DNA biosynthetic process"/>
    <property type="evidence" value="ECO:0007669"/>
    <property type="project" value="UniProtKB-ARBA"/>
</dbReference>